<dbReference type="AlphaFoldDB" id="Q8W0D3"/>
<proteinExistence type="predicted"/>
<gene>
    <name evidence="1" type="primary">P0690B02.23</name>
</gene>
<dbReference type="Proteomes" id="UP000817658">
    <property type="component" value="Chromosome 1"/>
</dbReference>
<reference evidence="1" key="1">
    <citation type="journal article" date="2002" name="Nature">
        <title>The genome sequence and structure of rice chromosome 1.</title>
        <authorList>
            <person name="Sasaki T."/>
            <person name="Matsumoto T."/>
            <person name="Yamamoto K."/>
            <person name="Sakata K."/>
            <person name="Baba T."/>
            <person name="Katayose Y."/>
            <person name="Wu J."/>
            <person name="Niimura Y."/>
            <person name="Cheng Z."/>
            <person name="Nagamura Y."/>
            <person name="Antonio B.A."/>
            <person name="Kanamori H."/>
            <person name="Hosokawa S."/>
            <person name="Masukawa M."/>
            <person name="Arikawa K."/>
            <person name="Chiden Y."/>
            <person name="Hayashi M."/>
            <person name="Okamoto M."/>
            <person name="Ando T."/>
            <person name="Aoki H."/>
            <person name="Arita K."/>
            <person name="Hamada M."/>
            <person name="Harada C."/>
            <person name="Hijishita S."/>
            <person name="Honda M."/>
            <person name="Ichikawa Y."/>
            <person name="Idonuma A."/>
            <person name="Iijima M."/>
            <person name="Ikeda M."/>
            <person name="Ikeno M."/>
            <person name="Itoh S."/>
            <person name="Itoh T."/>
            <person name="Itoh Y."/>
            <person name="Itoh Y."/>
            <person name="Iwabuchi A."/>
            <person name="Kamiya K."/>
            <person name="Karasawa W."/>
            <person name="Katagiri S."/>
            <person name="Kikuta A."/>
            <person name="Kobayashi N."/>
            <person name="Kono I."/>
            <person name="Machita K."/>
            <person name="Maehara T."/>
            <person name="Mizuno H."/>
            <person name="Mizubayashi T."/>
            <person name="Mukai Y."/>
            <person name="Nagasaki H."/>
            <person name="Nakashima M."/>
            <person name="Nakama Y."/>
            <person name="Nakamichi Y."/>
            <person name="Nakamura M."/>
            <person name="Namiki N."/>
            <person name="Negishi M."/>
            <person name="Ohta I."/>
            <person name="Ono N."/>
            <person name="Saji S."/>
            <person name="Sakai K."/>
            <person name="Shibata M."/>
            <person name="Shimokawa T."/>
            <person name="Shomura A."/>
            <person name="Song J."/>
            <person name="Takazaki Y."/>
            <person name="Terasawa K."/>
            <person name="Tsuji K."/>
            <person name="Waki K."/>
            <person name="Yamagata H."/>
            <person name="Yamane H."/>
            <person name="Yoshiki S."/>
            <person name="Yoshihara R."/>
            <person name="Yukawa K."/>
            <person name="Zhong H."/>
            <person name="Iwama H."/>
            <person name="Endo T."/>
            <person name="Ito H."/>
            <person name="Hahn J.H."/>
            <person name="Kim H.I."/>
            <person name="Eun M.Y."/>
            <person name="Yano M."/>
            <person name="Jiang J."/>
            <person name="Gojobori T."/>
        </authorList>
    </citation>
    <scope>NUCLEOTIDE SEQUENCE [LARGE SCALE GENOMIC DNA]</scope>
</reference>
<organism evidence="1">
    <name type="scientific">Oryza sativa subsp. japonica</name>
    <name type="common">Rice</name>
    <dbReference type="NCBI Taxonomy" id="39947"/>
    <lineage>
        <taxon>Eukaryota</taxon>
        <taxon>Viridiplantae</taxon>
        <taxon>Streptophyta</taxon>
        <taxon>Embryophyta</taxon>
        <taxon>Tracheophyta</taxon>
        <taxon>Spermatophyta</taxon>
        <taxon>Magnoliopsida</taxon>
        <taxon>Liliopsida</taxon>
        <taxon>Poales</taxon>
        <taxon>Poaceae</taxon>
        <taxon>BOP clade</taxon>
        <taxon>Oryzoideae</taxon>
        <taxon>Oryzeae</taxon>
        <taxon>Oryzinae</taxon>
        <taxon>Oryza</taxon>
        <taxon>Oryza sativa</taxon>
    </lineage>
</organism>
<protein>
    <submittedName>
        <fullName evidence="1">Uncharacterized protein P0690B02.23</fullName>
    </submittedName>
</protein>
<accession>Q8W0D3</accession>
<dbReference type="EMBL" id="AP003292">
    <property type="protein sequence ID" value="BAB84430.1"/>
    <property type="molecule type" value="Genomic_DNA"/>
</dbReference>
<evidence type="ECO:0000313" key="1">
    <source>
        <dbReference type="EMBL" id="BAB84430.1"/>
    </source>
</evidence>
<name>Q8W0D3_ORYSJ</name>
<sequence length="100" mass="10915">MVNCCEGSCKSGISGRIARASGTCDNQAAAREDLAEVQDIIQQLELSSGMDQRIYSPNGHSETFSSSSLYQFLSSSNLPNCANWDFVWNNAALPRVQFFA</sequence>